<dbReference type="RefSeq" id="WP_303594203.1">
    <property type="nucleotide sequence ID" value="NZ_JAUORK010000013.1"/>
</dbReference>
<dbReference type="PANTHER" id="PTHR38605:SF1">
    <property type="entry name" value="ATPASE"/>
    <property type="match status" value="1"/>
</dbReference>
<accession>A0AAP4U0Z2</accession>
<proteinExistence type="predicted"/>
<dbReference type="AlphaFoldDB" id="A0AAP4U0Z2"/>
<evidence type="ECO:0000313" key="2">
    <source>
        <dbReference type="Proteomes" id="UP001170481"/>
    </source>
</evidence>
<comment type="caution">
    <text evidence="1">The sequence shown here is derived from an EMBL/GenBank/DDBJ whole genome shotgun (WGS) entry which is preliminary data.</text>
</comment>
<reference evidence="1" key="1">
    <citation type="submission" date="2023-07" db="EMBL/GenBank/DDBJ databases">
        <title>Genome content predicts the carbon catabolic preferences of heterotrophic bacteria.</title>
        <authorList>
            <person name="Gralka M."/>
        </authorList>
    </citation>
    <scope>NUCLEOTIDE SEQUENCE</scope>
    <source>
        <strain evidence="1">C2R13</strain>
    </source>
</reference>
<dbReference type="Pfam" id="PF04317">
    <property type="entry name" value="DUF463"/>
    <property type="match status" value="1"/>
</dbReference>
<protein>
    <submittedName>
        <fullName evidence="1">YcjX family protein</fullName>
    </submittedName>
</protein>
<sequence length="495" mass="55483">MFNTMTRNARQLARDVGREAHDLLERGLDRQLRLAVTGLSGAGKTAFLVSLIEQLRHAGLGARLELLPAARDGRLLGAERVSQPDLSIPRFPLEAGLRSLSGQHSPHGPEWPTPTRSISELRLKIGFRPTSRAARMLDSQRATLTLDLIDYPGEWLLDLPMLEQDFSGWSSECETQLADGRGDWAHDWMAAIEGLAPDSEVNEDRLAEIASLYTDYLHAARRKGGFVDLTPGRFLLPGELDEAPVLQFFPLPGLGDWTADALAALPETSLYRTLARRFEHYRRRVVRPFYHDHFRRFDRQIVLIDVLGALNAGPAPFRDLSRALDKLFDSFAYGRRHLLARLMDRRIDRLAIAATKADHVTPEQHGAMRDLLEQLLADPLKRLRYRDVPLKAFTIAAIRASEAREVVENGQRHPALAGQLLGEHEGASDSDTQGAGRESVLLFPGEVPSRLPDPNFWAESRFDFPHFAPPKIDGNAPPHIRMDAVLDWLLGDHLK</sequence>
<organism evidence="1 2">
    <name type="scientific">Cobetia amphilecti</name>
    <dbReference type="NCBI Taxonomy" id="1055104"/>
    <lineage>
        <taxon>Bacteria</taxon>
        <taxon>Pseudomonadati</taxon>
        <taxon>Pseudomonadota</taxon>
        <taxon>Gammaproteobacteria</taxon>
        <taxon>Oceanospirillales</taxon>
        <taxon>Halomonadaceae</taxon>
        <taxon>Cobetia</taxon>
    </lineage>
</organism>
<name>A0AAP4U0Z2_9GAMM</name>
<dbReference type="PANTHER" id="PTHR38605">
    <property type="entry name" value="ATPASE-RELATED"/>
    <property type="match status" value="1"/>
</dbReference>
<gene>
    <name evidence="1" type="ORF">Q4535_10840</name>
</gene>
<dbReference type="InterPro" id="IPR007413">
    <property type="entry name" value="YcjX-like"/>
</dbReference>
<dbReference type="EMBL" id="JAUORK010000013">
    <property type="protein sequence ID" value="MDO6672611.1"/>
    <property type="molecule type" value="Genomic_DNA"/>
</dbReference>
<evidence type="ECO:0000313" key="1">
    <source>
        <dbReference type="EMBL" id="MDO6672611.1"/>
    </source>
</evidence>
<dbReference type="PIRSF" id="PIRSF019381">
    <property type="entry name" value="YcjX"/>
    <property type="match status" value="1"/>
</dbReference>
<dbReference type="Proteomes" id="UP001170481">
    <property type="component" value="Unassembled WGS sequence"/>
</dbReference>